<organism evidence="19 20">
    <name type="scientific">Magnetovibrio blakemorei</name>
    <dbReference type="NCBI Taxonomy" id="28181"/>
    <lineage>
        <taxon>Bacteria</taxon>
        <taxon>Pseudomonadati</taxon>
        <taxon>Pseudomonadota</taxon>
        <taxon>Alphaproteobacteria</taxon>
        <taxon>Rhodospirillales</taxon>
        <taxon>Magnetovibrionaceae</taxon>
        <taxon>Magnetovibrio</taxon>
    </lineage>
</organism>
<dbReference type="AlphaFoldDB" id="A0A1E5QBM8"/>
<dbReference type="EMBL" id="MCGG01000008">
    <property type="protein sequence ID" value="OEJ69354.1"/>
    <property type="molecule type" value="Genomic_DNA"/>
</dbReference>
<evidence type="ECO:0000256" key="12">
    <source>
        <dbReference type="ARBA" id="ARBA00029736"/>
    </source>
</evidence>
<keyword evidence="11 15" id="KW-0819">tRNA processing</keyword>
<dbReference type="InterPro" id="IPR023148">
    <property type="entry name" value="tRNA_m1G_MeTrfase_C_sf"/>
</dbReference>
<dbReference type="HAMAP" id="MF_00605">
    <property type="entry name" value="TrmD"/>
    <property type="match status" value="1"/>
</dbReference>
<dbReference type="InterPro" id="IPR029028">
    <property type="entry name" value="Alpha/beta_knot_MTases"/>
</dbReference>
<dbReference type="Gene3D" id="1.10.1270.20">
    <property type="entry name" value="tRNA(m1g37)methyltransferase, domain 2"/>
    <property type="match status" value="1"/>
</dbReference>
<evidence type="ECO:0000256" key="4">
    <source>
        <dbReference type="ARBA" id="ARBA00011738"/>
    </source>
</evidence>
<dbReference type="EC" id="2.1.1.228" evidence="5 15"/>
<dbReference type="CDD" id="cd18080">
    <property type="entry name" value="TrmD-like"/>
    <property type="match status" value="1"/>
</dbReference>
<evidence type="ECO:0000256" key="8">
    <source>
        <dbReference type="ARBA" id="ARBA00022603"/>
    </source>
</evidence>
<evidence type="ECO:0000256" key="13">
    <source>
        <dbReference type="ARBA" id="ARBA00033392"/>
    </source>
</evidence>
<dbReference type="RefSeq" id="WP_069956638.1">
    <property type="nucleotide sequence ID" value="NZ_MCGG01000008.1"/>
</dbReference>
<evidence type="ECO:0000256" key="3">
    <source>
        <dbReference type="ARBA" id="ARBA00007630"/>
    </source>
</evidence>
<dbReference type="GO" id="GO:0005829">
    <property type="term" value="C:cytosol"/>
    <property type="evidence" value="ECO:0007669"/>
    <property type="project" value="TreeGrafter"/>
</dbReference>
<comment type="function">
    <text evidence="1 15 17">Specifically methylates guanosine-37 in various tRNAs.</text>
</comment>
<protein>
    <recommendedName>
        <fullName evidence="6 15">tRNA (guanine-N(1)-)-methyltransferase</fullName>
        <ecNumber evidence="5 15">2.1.1.228</ecNumber>
    </recommendedName>
    <alternativeName>
        <fullName evidence="12 15">M1G-methyltransferase</fullName>
    </alternativeName>
    <alternativeName>
        <fullName evidence="13 15">tRNA [GM37] methyltransferase</fullName>
    </alternativeName>
</protein>
<evidence type="ECO:0000256" key="17">
    <source>
        <dbReference type="RuleBase" id="RU003464"/>
    </source>
</evidence>
<keyword evidence="9 15" id="KW-0808">Transferase</keyword>
<keyword evidence="10 15" id="KW-0949">S-adenosyl-L-methionine</keyword>
<evidence type="ECO:0000256" key="2">
    <source>
        <dbReference type="ARBA" id="ARBA00004496"/>
    </source>
</evidence>
<reference evidence="20" key="1">
    <citation type="submission" date="2016-07" db="EMBL/GenBank/DDBJ databases">
        <authorList>
            <person name="Florea S."/>
            <person name="Webb J.S."/>
            <person name="Jaromczyk J."/>
            <person name="Schardl C.L."/>
        </authorList>
    </citation>
    <scope>NUCLEOTIDE SEQUENCE [LARGE SCALE GENOMIC DNA]</scope>
    <source>
        <strain evidence="20">MV-1</strain>
    </source>
</reference>
<dbReference type="InterPro" id="IPR002649">
    <property type="entry name" value="tRNA_m1G_MeTrfase_TrmD"/>
</dbReference>
<evidence type="ECO:0000256" key="9">
    <source>
        <dbReference type="ARBA" id="ARBA00022679"/>
    </source>
</evidence>
<evidence type="ECO:0000256" key="11">
    <source>
        <dbReference type="ARBA" id="ARBA00022694"/>
    </source>
</evidence>
<comment type="similarity">
    <text evidence="3 15 17">Belongs to the RNA methyltransferase TrmD family.</text>
</comment>
<dbReference type="Gene3D" id="3.40.1280.10">
    <property type="match status" value="1"/>
</dbReference>
<proteinExistence type="inferred from homology"/>
<dbReference type="NCBIfam" id="TIGR00088">
    <property type="entry name" value="trmD"/>
    <property type="match status" value="1"/>
</dbReference>
<name>A0A1E5QBM8_9PROT</name>
<evidence type="ECO:0000256" key="14">
    <source>
        <dbReference type="ARBA" id="ARBA00047783"/>
    </source>
</evidence>
<dbReference type="Pfam" id="PF01746">
    <property type="entry name" value="tRNA_m1G_MT"/>
    <property type="match status" value="1"/>
</dbReference>
<comment type="caution">
    <text evidence="19">The sequence shown here is derived from an EMBL/GenBank/DDBJ whole genome shotgun (WGS) entry which is preliminary data.</text>
</comment>
<dbReference type="InterPro" id="IPR016009">
    <property type="entry name" value="tRNA_MeTrfase_TRMD/TRM10"/>
</dbReference>
<dbReference type="STRING" id="28181.BEN30_03505"/>
<dbReference type="GO" id="GO:0052906">
    <property type="term" value="F:tRNA (guanine(37)-N1)-methyltransferase activity"/>
    <property type="evidence" value="ECO:0007669"/>
    <property type="project" value="UniProtKB-UniRule"/>
</dbReference>
<evidence type="ECO:0000313" key="20">
    <source>
        <dbReference type="Proteomes" id="UP000095347"/>
    </source>
</evidence>
<dbReference type="PANTHER" id="PTHR46417:SF1">
    <property type="entry name" value="TRNA (GUANINE-N(1)-)-METHYLTRANSFERASE"/>
    <property type="match status" value="1"/>
</dbReference>
<comment type="subcellular location">
    <subcellularLocation>
        <location evidence="2 15 17">Cytoplasm</location>
    </subcellularLocation>
</comment>
<dbReference type="PANTHER" id="PTHR46417">
    <property type="entry name" value="TRNA (GUANINE-N(1)-)-METHYLTRANSFERASE"/>
    <property type="match status" value="1"/>
</dbReference>
<dbReference type="FunFam" id="3.40.1280.10:FF:000001">
    <property type="entry name" value="tRNA (guanine-N(1)-)-methyltransferase"/>
    <property type="match status" value="1"/>
</dbReference>
<feature type="binding site" evidence="15 16">
    <location>
        <begin position="147"/>
        <end position="152"/>
    </location>
    <ligand>
        <name>S-adenosyl-L-methionine</name>
        <dbReference type="ChEBI" id="CHEBI:59789"/>
    </ligand>
</feature>
<comment type="catalytic activity">
    <reaction evidence="14 15 17">
        <text>guanosine(37) in tRNA + S-adenosyl-L-methionine = N(1)-methylguanosine(37) in tRNA + S-adenosyl-L-homocysteine + H(+)</text>
        <dbReference type="Rhea" id="RHEA:36899"/>
        <dbReference type="Rhea" id="RHEA-COMP:10145"/>
        <dbReference type="Rhea" id="RHEA-COMP:10147"/>
        <dbReference type="ChEBI" id="CHEBI:15378"/>
        <dbReference type="ChEBI" id="CHEBI:57856"/>
        <dbReference type="ChEBI" id="CHEBI:59789"/>
        <dbReference type="ChEBI" id="CHEBI:73542"/>
        <dbReference type="ChEBI" id="CHEBI:74269"/>
        <dbReference type="EC" id="2.1.1.228"/>
    </reaction>
</comment>
<dbReference type="Proteomes" id="UP000095347">
    <property type="component" value="Unassembled WGS sequence"/>
</dbReference>
<feature type="binding site" evidence="15 16">
    <location>
        <position position="127"/>
    </location>
    <ligand>
        <name>S-adenosyl-L-methionine</name>
        <dbReference type="ChEBI" id="CHEBI:59789"/>
    </ligand>
</feature>
<keyword evidence="7 15" id="KW-0963">Cytoplasm</keyword>
<dbReference type="NCBIfam" id="NF000648">
    <property type="entry name" value="PRK00026.1"/>
    <property type="match status" value="1"/>
</dbReference>
<feature type="domain" description="tRNA methyltransferase TRMD/TRM10-type" evidence="18">
    <location>
        <begin position="19"/>
        <end position="238"/>
    </location>
</feature>
<dbReference type="GO" id="GO:0002939">
    <property type="term" value="P:tRNA N1-guanine methylation"/>
    <property type="evidence" value="ECO:0007669"/>
    <property type="project" value="TreeGrafter"/>
</dbReference>
<gene>
    <name evidence="15" type="primary">trmD</name>
    <name evidence="19" type="ORF">BEN30_03505</name>
</gene>
<dbReference type="InterPro" id="IPR029026">
    <property type="entry name" value="tRNA_m1G_MTases_N"/>
</dbReference>
<evidence type="ECO:0000256" key="7">
    <source>
        <dbReference type="ARBA" id="ARBA00022490"/>
    </source>
</evidence>
<dbReference type="OrthoDB" id="9807416at2"/>
<comment type="subunit">
    <text evidence="4 15 17">Homodimer.</text>
</comment>
<evidence type="ECO:0000256" key="1">
    <source>
        <dbReference type="ARBA" id="ARBA00002634"/>
    </source>
</evidence>
<evidence type="ECO:0000256" key="5">
    <source>
        <dbReference type="ARBA" id="ARBA00012807"/>
    </source>
</evidence>
<keyword evidence="20" id="KW-1185">Reference proteome</keyword>
<evidence type="ECO:0000256" key="10">
    <source>
        <dbReference type="ARBA" id="ARBA00022691"/>
    </source>
</evidence>
<evidence type="ECO:0000313" key="19">
    <source>
        <dbReference type="EMBL" id="OEJ69354.1"/>
    </source>
</evidence>
<sequence length="253" mass="27956">MTIETRRENAPKVPWRAVALTLFPDMFPGSLGQSLAGQALEDGRWSLETVDIRGFARDKHRTVDDTPSGGGAGMVMRPDVVDLAVRDVRSRLGGDVPLIYMTPRGRPLSQNRVRELAEGPGVAVLCGRYEGVDQRVLDAHNVEEISIGDYVLSGGEVAALVLMDACVRLIPGVMGSDQSHAEESFEEGLLEYPLYTRPQEWEGRTVPDVLLSGHHANIRAWRREQAEAITRERRPDLWLAFNAAPEKSGCEEN</sequence>
<evidence type="ECO:0000256" key="15">
    <source>
        <dbReference type="HAMAP-Rule" id="MF_00605"/>
    </source>
</evidence>
<dbReference type="SUPFAM" id="SSF75217">
    <property type="entry name" value="alpha/beta knot"/>
    <property type="match status" value="1"/>
</dbReference>
<evidence type="ECO:0000259" key="18">
    <source>
        <dbReference type="Pfam" id="PF01746"/>
    </source>
</evidence>
<evidence type="ECO:0000256" key="16">
    <source>
        <dbReference type="PIRSR" id="PIRSR000386-1"/>
    </source>
</evidence>
<evidence type="ECO:0000256" key="6">
    <source>
        <dbReference type="ARBA" id="ARBA00014679"/>
    </source>
</evidence>
<accession>A0A1E5QBM8</accession>
<dbReference type="PIRSF" id="PIRSF000386">
    <property type="entry name" value="tRNA_mtase"/>
    <property type="match status" value="1"/>
</dbReference>
<keyword evidence="8 15" id="KW-0489">Methyltransferase</keyword>